<feature type="transmembrane region" description="Helical" evidence="6">
    <location>
        <begin position="39"/>
        <end position="59"/>
    </location>
</feature>
<evidence type="ECO:0000256" key="4">
    <source>
        <dbReference type="ARBA" id="ARBA00022989"/>
    </source>
</evidence>
<evidence type="ECO:0000256" key="2">
    <source>
        <dbReference type="ARBA" id="ARBA00007362"/>
    </source>
</evidence>
<evidence type="ECO:0000259" key="7">
    <source>
        <dbReference type="Pfam" id="PF00892"/>
    </source>
</evidence>
<evidence type="ECO:0000256" key="5">
    <source>
        <dbReference type="ARBA" id="ARBA00023136"/>
    </source>
</evidence>
<evidence type="ECO:0000256" key="1">
    <source>
        <dbReference type="ARBA" id="ARBA00004141"/>
    </source>
</evidence>
<keyword evidence="9" id="KW-1185">Reference proteome</keyword>
<dbReference type="EMBL" id="QFZK01000004">
    <property type="protein sequence ID" value="RFO97103.1"/>
    <property type="molecule type" value="Genomic_DNA"/>
</dbReference>
<dbReference type="GO" id="GO:0016020">
    <property type="term" value="C:membrane"/>
    <property type="evidence" value="ECO:0007669"/>
    <property type="project" value="UniProtKB-SubCell"/>
</dbReference>
<feature type="transmembrane region" description="Helical" evidence="6">
    <location>
        <begin position="187"/>
        <end position="210"/>
    </location>
</feature>
<keyword evidence="5 6" id="KW-0472">Membrane</keyword>
<feature type="domain" description="EamA" evidence="7">
    <location>
        <begin position="13"/>
        <end position="140"/>
    </location>
</feature>
<sequence>MDERKALDTQASALMLMLCVIWSLQQIAMKAIAGSMSPMLQIALRSGVAFCLVAALMRWRRERFDWSAWRAGLLIGVLFALEYLFVALALRHTSAGHTVVFLYTSPIFAAIGLHLKLPAERLSRVQWLGIGVAFGGIAYAFLGGTGGSGQVSLWGDLLALLGGASWGATTVAIRTTRLSVTAPNQTILYQLGGAFAWLLPAAVLTGQTLFVSTPLVWASLAYQTFVMSFFSLLVWFWLLRHYLASRLGVFAFLTPVLGVVLGVLILGEPLELPFVLGSLIVLLGVLTVTLHTAVADVFRRLTGAAA</sequence>
<evidence type="ECO:0000313" key="8">
    <source>
        <dbReference type="EMBL" id="RFO97103.1"/>
    </source>
</evidence>
<dbReference type="PANTHER" id="PTHR32322:SF2">
    <property type="entry name" value="EAMA DOMAIN-CONTAINING PROTEIN"/>
    <property type="match status" value="1"/>
</dbReference>
<dbReference type="OrthoDB" id="184388at2"/>
<feature type="transmembrane region" description="Helical" evidence="6">
    <location>
        <begin position="96"/>
        <end position="115"/>
    </location>
</feature>
<dbReference type="InterPro" id="IPR037185">
    <property type="entry name" value="EmrE-like"/>
</dbReference>
<feature type="transmembrane region" description="Helical" evidence="6">
    <location>
        <begin position="247"/>
        <end position="266"/>
    </location>
</feature>
<organism evidence="8 9">
    <name type="scientific">Rhodoferax lacus</name>
    <dbReference type="NCBI Taxonomy" id="2184758"/>
    <lineage>
        <taxon>Bacteria</taxon>
        <taxon>Pseudomonadati</taxon>
        <taxon>Pseudomonadota</taxon>
        <taxon>Betaproteobacteria</taxon>
        <taxon>Burkholderiales</taxon>
        <taxon>Comamonadaceae</taxon>
        <taxon>Rhodoferax</taxon>
    </lineage>
</organism>
<dbReference type="InterPro" id="IPR000620">
    <property type="entry name" value="EamA_dom"/>
</dbReference>
<name>A0A3E1RCV3_9BURK</name>
<proteinExistence type="inferred from homology"/>
<accession>A0A3E1RCV3</accession>
<feature type="transmembrane region" description="Helical" evidence="6">
    <location>
        <begin position="12"/>
        <end position="33"/>
    </location>
</feature>
<dbReference type="RefSeq" id="WP_117175959.1">
    <property type="nucleotide sequence ID" value="NZ_QFZK01000004.1"/>
</dbReference>
<feature type="transmembrane region" description="Helical" evidence="6">
    <location>
        <begin position="216"/>
        <end position="238"/>
    </location>
</feature>
<evidence type="ECO:0000256" key="3">
    <source>
        <dbReference type="ARBA" id="ARBA00022692"/>
    </source>
</evidence>
<reference evidence="8 9" key="1">
    <citation type="submission" date="2018-05" db="EMBL/GenBank/DDBJ databases">
        <title>Rhodoferax soyangensis sp.nov., isolated from an oligotrophic freshwater lake.</title>
        <authorList>
            <person name="Park M."/>
        </authorList>
    </citation>
    <scope>NUCLEOTIDE SEQUENCE [LARGE SCALE GENOMIC DNA]</scope>
    <source>
        <strain evidence="8 9">IMCC26218</strain>
    </source>
</reference>
<feature type="transmembrane region" description="Helical" evidence="6">
    <location>
        <begin position="71"/>
        <end position="90"/>
    </location>
</feature>
<feature type="transmembrane region" description="Helical" evidence="6">
    <location>
        <begin position="157"/>
        <end position="175"/>
    </location>
</feature>
<protein>
    <submittedName>
        <fullName evidence="8">EamA family transporter</fullName>
    </submittedName>
</protein>
<evidence type="ECO:0000256" key="6">
    <source>
        <dbReference type="SAM" id="Phobius"/>
    </source>
</evidence>
<comment type="similarity">
    <text evidence="2">Belongs to the EamA transporter family.</text>
</comment>
<feature type="domain" description="EamA" evidence="7">
    <location>
        <begin position="153"/>
        <end position="289"/>
    </location>
</feature>
<comment type="caution">
    <text evidence="8">The sequence shown here is derived from an EMBL/GenBank/DDBJ whole genome shotgun (WGS) entry which is preliminary data.</text>
</comment>
<dbReference type="Proteomes" id="UP000260665">
    <property type="component" value="Unassembled WGS sequence"/>
</dbReference>
<keyword evidence="4 6" id="KW-1133">Transmembrane helix</keyword>
<feature type="transmembrane region" description="Helical" evidence="6">
    <location>
        <begin position="272"/>
        <end position="294"/>
    </location>
</feature>
<feature type="transmembrane region" description="Helical" evidence="6">
    <location>
        <begin position="127"/>
        <end position="145"/>
    </location>
</feature>
<gene>
    <name evidence="8" type="ORF">DIC66_08115</name>
</gene>
<dbReference type="InterPro" id="IPR050638">
    <property type="entry name" value="AA-Vitamin_Transporters"/>
</dbReference>
<evidence type="ECO:0000313" key="9">
    <source>
        <dbReference type="Proteomes" id="UP000260665"/>
    </source>
</evidence>
<dbReference type="AlphaFoldDB" id="A0A3E1RCV3"/>
<comment type="subcellular location">
    <subcellularLocation>
        <location evidence="1">Membrane</location>
        <topology evidence="1">Multi-pass membrane protein</topology>
    </subcellularLocation>
</comment>
<dbReference type="PANTHER" id="PTHR32322">
    <property type="entry name" value="INNER MEMBRANE TRANSPORTER"/>
    <property type="match status" value="1"/>
</dbReference>
<dbReference type="SUPFAM" id="SSF103481">
    <property type="entry name" value="Multidrug resistance efflux transporter EmrE"/>
    <property type="match status" value="2"/>
</dbReference>
<dbReference type="Pfam" id="PF00892">
    <property type="entry name" value="EamA"/>
    <property type="match status" value="2"/>
</dbReference>
<keyword evidence="3 6" id="KW-0812">Transmembrane</keyword>